<dbReference type="EMBL" id="LAZR01008116">
    <property type="protein sequence ID" value="KKM80863.1"/>
    <property type="molecule type" value="Genomic_DNA"/>
</dbReference>
<feature type="transmembrane region" description="Helical" evidence="1">
    <location>
        <begin position="241"/>
        <end position="261"/>
    </location>
</feature>
<keyword evidence="1" id="KW-0472">Membrane</keyword>
<reference evidence="2" key="1">
    <citation type="journal article" date="2015" name="Nature">
        <title>Complex archaea that bridge the gap between prokaryotes and eukaryotes.</title>
        <authorList>
            <person name="Spang A."/>
            <person name="Saw J.H."/>
            <person name="Jorgensen S.L."/>
            <person name="Zaremba-Niedzwiedzka K."/>
            <person name="Martijn J."/>
            <person name="Lind A.E."/>
            <person name="van Eijk R."/>
            <person name="Schleper C."/>
            <person name="Guy L."/>
            <person name="Ettema T.J."/>
        </authorList>
    </citation>
    <scope>NUCLEOTIDE SEQUENCE</scope>
</reference>
<accession>A0A0F9KG08</accession>
<protein>
    <submittedName>
        <fullName evidence="2">Uncharacterized protein</fullName>
    </submittedName>
</protein>
<name>A0A0F9KG08_9ZZZZ</name>
<feature type="transmembrane region" description="Helical" evidence="1">
    <location>
        <begin position="30"/>
        <end position="47"/>
    </location>
</feature>
<evidence type="ECO:0000256" key="1">
    <source>
        <dbReference type="SAM" id="Phobius"/>
    </source>
</evidence>
<sequence length="265" mass="29499">MVSLLLWGIGFTALLLYIYEKNGTKSERKLLGGALILLGAIVISPIPDPTDTIGFTIFSMLKGIKLSVDNLSVYFLEYTLLTIVLGVLLIFIGMRILNWNLGRILKKLDIGKYKIAVGIAIFAVLAVAILDVWSMNSGIFGSVTDYTLGNYTAGWWDLFFKFVLVLFLAVPISYFFLVRQDKSEALGIFGASVIMFFGGLADIAYFVFQKVPIPERLPLLDTHLFIGFISRTLGFDGVTNISLLVSVFIAFILTFIYVKILKENF</sequence>
<dbReference type="AlphaFoldDB" id="A0A0F9KG08"/>
<evidence type="ECO:0000313" key="2">
    <source>
        <dbReference type="EMBL" id="KKM80863.1"/>
    </source>
</evidence>
<feature type="transmembrane region" description="Helical" evidence="1">
    <location>
        <begin position="115"/>
        <end position="135"/>
    </location>
</feature>
<comment type="caution">
    <text evidence="2">The sequence shown here is derived from an EMBL/GenBank/DDBJ whole genome shotgun (WGS) entry which is preliminary data.</text>
</comment>
<feature type="transmembrane region" description="Helical" evidence="1">
    <location>
        <begin position="6"/>
        <end position="23"/>
    </location>
</feature>
<organism evidence="2">
    <name type="scientific">marine sediment metagenome</name>
    <dbReference type="NCBI Taxonomy" id="412755"/>
    <lineage>
        <taxon>unclassified sequences</taxon>
        <taxon>metagenomes</taxon>
        <taxon>ecological metagenomes</taxon>
    </lineage>
</organism>
<gene>
    <name evidence="2" type="ORF">LCGC14_1335580</name>
</gene>
<keyword evidence="1" id="KW-0812">Transmembrane</keyword>
<feature type="transmembrane region" description="Helical" evidence="1">
    <location>
        <begin position="75"/>
        <end position="94"/>
    </location>
</feature>
<keyword evidence="1" id="KW-1133">Transmembrane helix</keyword>
<feature type="transmembrane region" description="Helical" evidence="1">
    <location>
        <begin position="155"/>
        <end position="178"/>
    </location>
</feature>
<feature type="transmembrane region" description="Helical" evidence="1">
    <location>
        <begin position="185"/>
        <end position="208"/>
    </location>
</feature>
<proteinExistence type="predicted"/>